<evidence type="ECO:0000256" key="5">
    <source>
        <dbReference type="ARBA" id="ARBA00022801"/>
    </source>
</evidence>
<dbReference type="Gene3D" id="2.60.120.560">
    <property type="entry name" value="Exo-inulinase, domain 1"/>
    <property type="match status" value="1"/>
</dbReference>
<evidence type="ECO:0000259" key="11">
    <source>
        <dbReference type="Pfam" id="PF08244"/>
    </source>
</evidence>
<feature type="domain" description="Glycosyl hydrolase family 32 C-terminal" evidence="11">
    <location>
        <begin position="374"/>
        <end position="448"/>
    </location>
</feature>
<evidence type="ECO:0000313" key="12">
    <source>
        <dbReference type="EMBL" id="PWJ29318.1"/>
    </source>
</evidence>
<evidence type="ECO:0000256" key="3">
    <source>
        <dbReference type="ARBA" id="ARBA00012758"/>
    </source>
</evidence>
<dbReference type="InterPro" id="IPR051214">
    <property type="entry name" value="GH32_Enzymes"/>
</dbReference>
<comment type="pathway">
    <text evidence="1 9">Glycan biosynthesis; sucrose metabolism.</text>
</comment>
<dbReference type="InterPro" id="IPR023296">
    <property type="entry name" value="Glyco_hydro_beta-prop_sf"/>
</dbReference>
<evidence type="ECO:0000256" key="7">
    <source>
        <dbReference type="ARBA" id="ARBA00033367"/>
    </source>
</evidence>
<dbReference type="PANTHER" id="PTHR43101:SF1">
    <property type="entry name" value="BETA-FRUCTOSIDASE"/>
    <property type="match status" value="1"/>
</dbReference>
<evidence type="ECO:0000256" key="1">
    <source>
        <dbReference type="ARBA" id="ARBA00004914"/>
    </source>
</evidence>
<accession>A0A2Y9BE82</accession>
<dbReference type="Proteomes" id="UP000245845">
    <property type="component" value="Unassembled WGS sequence"/>
</dbReference>
<comment type="catalytic activity">
    <reaction evidence="8">
        <text>Hydrolysis of terminal non-reducing beta-D-fructofuranoside residues in beta-D-fructofuranosides.</text>
        <dbReference type="EC" id="3.2.1.26"/>
    </reaction>
</comment>
<dbReference type="SUPFAM" id="SSF75005">
    <property type="entry name" value="Arabinanase/levansucrase/invertase"/>
    <property type="match status" value="1"/>
</dbReference>
<keyword evidence="9" id="KW-0963">Cytoplasm</keyword>
<comment type="subcellular location">
    <subcellularLocation>
        <location evidence="9">Cytoplasm</location>
    </subcellularLocation>
</comment>
<evidence type="ECO:0000256" key="9">
    <source>
        <dbReference type="RuleBase" id="RU365015"/>
    </source>
</evidence>
<keyword evidence="6 8" id="KW-0326">Glycosidase</keyword>
<reference evidence="12 13" key="1">
    <citation type="submission" date="2018-05" db="EMBL/GenBank/DDBJ databases">
        <title>The Hungate 1000. A catalogue of reference genomes from the rumen microbiome.</title>
        <authorList>
            <person name="Kelly W."/>
        </authorList>
    </citation>
    <scope>NUCLEOTIDE SEQUENCE [LARGE SCALE GENOMIC DNA]</scope>
    <source>
        <strain evidence="12 13">NLAE-zl-C242</strain>
    </source>
</reference>
<dbReference type="InterPro" id="IPR013320">
    <property type="entry name" value="ConA-like_dom_sf"/>
</dbReference>
<dbReference type="EMBL" id="QGDL01000006">
    <property type="protein sequence ID" value="PWJ29318.1"/>
    <property type="molecule type" value="Genomic_DNA"/>
</dbReference>
<evidence type="ECO:0000256" key="2">
    <source>
        <dbReference type="ARBA" id="ARBA00009902"/>
    </source>
</evidence>
<dbReference type="InterPro" id="IPR001362">
    <property type="entry name" value="Glyco_hydro_32"/>
</dbReference>
<dbReference type="InterPro" id="IPR013189">
    <property type="entry name" value="Glyco_hydro_32_C"/>
</dbReference>
<dbReference type="PANTHER" id="PTHR43101">
    <property type="entry name" value="BETA-FRUCTOSIDASE"/>
    <property type="match status" value="1"/>
</dbReference>
<dbReference type="GO" id="GO:0005737">
    <property type="term" value="C:cytoplasm"/>
    <property type="evidence" value="ECO:0007669"/>
    <property type="project" value="UniProtKB-SubCell"/>
</dbReference>
<keyword evidence="9" id="KW-0119">Carbohydrate metabolism</keyword>
<dbReference type="GO" id="GO:0004564">
    <property type="term" value="F:beta-fructofuranosidase activity"/>
    <property type="evidence" value="ECO:0007669"/>
    <property type="project" value="UniProtKB-EC"/>
</dbReference>
<dbReference type="NCBIfam" id="TIGR01322">
    <property type="entry name" value="scrB_fam"/>
    <property type="match status" value="1"/>
</dbReference>
<dbReference type="Gene3D" id="2.115.10.20">
    <property type="entry name" value="Glycosyl hydrolase domain, family 43"/>
    <property type="match status" value="1"/>
</dbReference>
<dbReference type="Pfam" id="PF08244">
    <property type="entry name" value="Glyco_hydro_32C"/>
    <property type="match status" value="1"/>
</dbReference>
<dbReference type="EC" id="3.2.1.26" evidence="3 8"/>
<keyword evidence="5 8" id="KW-0378">Hydrolase</keyword>
<organism evidence="12 13">
    <name type="scientific">Faecalicatena orotica</name>
    <dbReference type="NCBI Taxonomy" id="1544"/>
    <lineage>
        <taxon>Bacteria</taxon>
        <taxon>Bacillati</taxon>
        <taxon>Bacillota</taxon>
        <taxon>Clostridia</taxon>
        <taxon>Lachnospirales</taxon>
        <taxon>Lachnospiraceae</taxon>
        <taxon>Faecalicatena</taxon>
    </lineage>
</organism>
<dbReference type="PROSITE" id="PS00609">
    <property type="entry name" value="GLYCOSYL_HYDROL_F32"/>
    <property type="match status" value="1"/>
</dbReference>
<dbReference type="InterPro" id="IPR018053">
    <property type="entry name" value="Glyco_hydro_32_AS"/>
</dbReference>
<dbReference type="SMART" id="SM00640">
    <property type="entry name" value="Glyco_32"/>
    <property type="match status" value="1"/>
</dbReference>
<sequence length="467" mass="53255">MAGIKGNDKWRLGFHLMPPAGWLNDPNGLCQFKGVYHVFFQYAPDDPNGGMKYWGHYTSPDLLNWKYEGIALSPEEDFESNGVYSGSALIADGKMNLYYTGNVKLKGDYNYITDGRQGNTVLVSSEDGITFGRKECLMTNADYPSGLTCHIRDPKVVTGKSIGKDDENYYMFLGARTQSDVGEVLVYKSSGLRDWELVNILKSKDPFGYMWECPDAFTAGGRKFLSVSPQGVEQSGVDYQNLYQSGYYELTGEFDQSYELKNFREWDRGFDFYAPQTFLDESGRRILIGWVGMPDEPLQSNPTVEWGWQNALTVPREILEKDRRLLQYPVKELERLRQEERILDMSESSEEMETYDIEVTVLSKDITITISDAIDLTYSSQTGQFGISFRQDKNLGYGRGGRAVNIKECRNIRVLVDTSCIEIYLNKGEEVFTTRFYPEGGRSCFSLSEGKAEIKYWKMEKMAVAEM</sequence>
<evidence type="ECO:0000256" key="8">
    <source>
        <dbReference type="RuleBase" id="RU362110"/>
    </source>
</evidence>
<evidence type="ECO:0000259" key="10">
    <source>
        <dbReference type="Pfam" id="PF00251"/>
    </source>
</evidence>
<comment type="function">
    <text evidence="9">Enables the bacterium to metabolize sucrose as a sole carbon source.</text>
</comment>
<dbReference type="SUPFAM" id="SSF49899">
    <property type="entry name" value="Concanavalin A-like lectins/glucanases"/>
    <property type="match status" value="1"/>
</dbReference>
<protein>
    <recommendedName>
        <fullName evidence="4 8">Sucrose-6-phosphate hydrolase</fullName>
        <ecNumber evidence="3 8">3.2.1.26</ecNumber>
    </recommendedName>
    <alternativeName>
        <fullName evidence="7 9">Invertase</fullName>
    </alternativeName>
</protein>
<dbReference type="Pfam" id="PF00251">
    <property type="entry name" value="Glyco_hydro_32N"/>
    <property type="match status" value="1"/>
</dbReference>
<comment type="similarity">
    <text evidence="2 8">Belongs to the glycosyl hydrolase 32 family.</text>
</comment>
<dbReference type="RefSeq" id="WP_109731176.1">
    <property type="nucleotide sequence ID" value="NZ_BAAACK010000026.1"/>
</dbReference>
<keyword evidence="13" id="KW-1185">Reference proteome</keyword>
<dbReference type="OrthoDB" id="9759709at2"/>
<evidence type="ECO:0000256" key="6">
    <source>
        <dbReference type="ARBA" id="ARBA00023295"/>
    </source>
</evidence>
<dbReference type="AlphaFoldDB" id="A0A2Y9BE82"/>
<dbReference type="InterPro" id="IPR013148">
    <property type="entry name" value="Glyco_hydro_32_N"/>
</dbReference>
<dbReference type="InterPro" id="IPR006232">
    <property type="entry name" value="Suc6P_hydrolase"/>
</dbReference>
<comment type="caution">
    <text evidence="12">The sequence shown here is derived from an EMBL/GenBank/DDBJ whole genome shotgun (WGS) entry which is preliminary data.</text>
</comment>
<gene>
    <name evidence="12" type="ORF">A8806_10655</name>
</gene>
<feature type="domain" description="Glycosyl hydrolase family 32 N-terminal" evidence="10">
    <location>
        <begin position="15"/>
        <end position="329"/>
    </location>
</feature>
<dbReference type="CDD" id="cd18623">
    <property type="entry name" value="GH32_ScrB-like"/>
    <property type="match status" value="1"/>
</dbReference>
<name>A0A2Y9BE82_9FIRM</name>
<evidence type="ECO:0000256" key="4">
    <source>
        <dbReference type="ARBA" id="ARBA00019623"/>
    </source>
</evidence>
<evidence type="ECO:0000313" key="13">
    <source>
        <dbReference type="Proteomes" id="UP000245845"/>
    </source>
</evidence>
<proteinExistence type="inferred from homology"/>
<dbReference type="UniPathway" id="UPA00238"/>
<dbReference type="GO" id="GO:0005985">
    <property type="term" value="P:sucrose metabolic process"/>
    <property type="evidence" value="ECO:0007669"/>
    <property type="project" value="UniProtKB-UniPathway"/>
</dbReference>